<name>A0A345UHP4_9BACT</name>
<dbReference type="AlphaFoldDB" id="A0A345UHP4"/>
<gene>
    <name evidence="2" type="ORF">CYPRO_0712</name>
</gene>
<sequence length="73" mass="8299">MEVKVEQIGDSLGVILPEELVEALQLKAGSRIKLERKGNELQIQQSDASFETWSHAYQQLKEDYKEVLKALAK</sequence>
<dbReference type="SMART" id="SM00966">
    <property type="entry name" value="SpoVT_AbrB"/>
    <property type="match status" value="1"/>
</dbReference>
<accession>A0A345UHP4</accession>
<proteinExistence type="predicted"/>
<feature type="domain" description="SpoVT-AbrB" evidence="1">
    <location>
        <begin position="6"/>
        <end position="51"/>
    </location>
</feature>
<dbReference type="Pfam" id="PF04014">
    <property type="entry name" value="MazE_antitoxin"/>
    <property type="match status" value="1"/>
</dbReference>
<protein>
    <submittedName>
        <fullName evidence="2">Transcriptional regulator/antitoxin, MazE</fullName>
    </submittedName>
</protein>
<evidence type="ECO:0000259" key="1">
    <source>
        <dbReference type="SMART" id="SM00966"/>
    </source>
</evidence>
<dbReference type="OrthoDB" id="9795766at2"/>
<dbReference type="InterPro" id="IPR037914">
    <property type="entry name" value="SpoVT-AbrB_sf"/>
</dbReference>
<dbReference type="KEGG" id="cprv:CYPRO_0712"/>
<organism evidence="2 3">
    <name type="scientific">Cyclonatronum proteinivorum</name>
    <dbReference type="NCBI Taxonomy" id="1457365"/>
    <lineage>
        <taxon>Bacteria</taxon>
        <taxon>Pseudomonadati</taxon>
        <taxon>Balneolota</taxon>
        <taxon>Balneolia</taxon>
        <taxon>Balneolales</taxon>
        <taxon>Cyclonatronaceae</taxon>
        <taxon>Cyclonatronum</taxon>
    </lineage>
</organism>
<dbReference type="Gene3D" id="2.10.260.10">
    <property type="match status" value="1"/>
</dbReference>
<dbReference type="RefSeq" id="WP_114983311.1">
    <property type="nucleotide sequence ID" value="NZ_CP027806.1"/>
</dbReference>
<dbReference type="InterPro" id="IPR007159">
    <property type="entry name" value="SpoVT-AbrB_dom"/>
</dbReference>
<dbReference type="SUPFAM" id="SSF89447">
    <property type="entry name" value="AbrB/MazE/MraZ-like"/>
    <property type="match status" value="1"/>
</dbReference>
<reference evidence="2 3" key="1">
    <citation type="submission" date="2018-03" db="EMBL/GenBank/DDBJ databases">
        <title>Phenotypic and genomic properties of Cyclonatronum proteinivorum gen. nov., sp. nov., a haloalkaliphilic bacteroidete from soda lakes possessing Na+-translocating rhodopsin.</title>
        <authorList>
            <person name="Toshchakov S.V."/>
            <person name="Korzhenkov A."/>
            <person name="Samarov N.I."/>
            <person name="Kublanov I.V."/>
            <person name="Muntyan M.S."/>
            <person name="Sorokin D.Y."/>
        </authorList>
    </citation>
    <scope>NUCLEOTIDE SEQUENCE [LARGE SCALE GENOMIC DNA]</scope>
    <source>
        <strain evidence="2 3">Omega</strain>
    </source>
</reference>
<keyword evidence="3" id="KW-1185">Reference proteome</keyword>
<dbReference type="Proteomes" id="UP000254808">
    <property type="component" value="Chromosome"/>
</dbReference>
<evidence type="ECO:0000313" key="3">
    <source>
        <dbReference type="Proteomes" id="UP000254808"/>
    </source>
</evidence>
<dbReference type="EMBL" id="CP027806">
    <property type="protein sequence ID" value="AXI99995.1"/>
    <property type="molecule type" value="Genomic_DNA"/>
</dbReference>
<evidence type="ECO:0000313" key="2">
    <source>
        <dbReference type="EMBL" id="AXI99995.1"/>
    </source>
</evidence>
<dbReference type="GO" id="GO:0003677">
    <property type="term" value="F:DNA binding"/>
    <property type="evidence" value="ECO:0007669"/>
    <property type="project" value="InterPro"/>
</dbReference>